<evidence type="ECO:0000256" key="2">
    <source>
        <dbReference type="ARBA" id="ARBA00031039"/>
    </source>
</evidence>
<dbReference type="Proteomes" id="UP000663879">
    <property type="component" value="Unassembled WGS sequence"/>
</dbReference>
<dbReference type="AlphaFoldDB" id="A0A813R0P1"/>
<accession>A0A813R0P1</accession>
<feature type="compositionally biased region" description="Acidic residues" evidence="3">
    <location>
        <begin position="84"/>
        <end position="95"/>
    </location>
</feature>
<evidence type="ECO:0000313" key="5">
    <source>
        <dbReference type="Proteomes" id="UP000663879"/>
    </source>
</evidence>
<dbReference type="GO" id="GO:0005634">
    <property type="term" value="C:nucleus"/>
    <property type="evidence" value="ECO:0007669"/>
    <property type="project" value="TreeGrafter"/>
</dbReference>
<keyword evidence="5" id="KW-1185">Reference proteome</keyword>
<proteinExistence type="predicted"/>
<dbReference type="GO" id="GO:0008157">
    <property type="term" value="F:protein phosphatase 1 binding"/>
    <property type="evidence" value="ECO:0007669"/>
    <property type="project" value="TreeGrafter"/>
</dbReference>
<gene>
    <name evidence="4" type="ORF">OXX778_LOCUS5218</name>
</gene>
<sequence>MSIQSETTSVVLPIREEVSSTVTTLAESTEAISESTLRLRLTKPKTKSSRRVSWTTDTVDNEFMNKKKSKCCCVYHKPKNWDESSSEDENDDEECEHCKGHKKSDYNSRREKEKCTDESSQCNVDSNDNSK</sequence>
<dbReference type="PANTHER" id="PTHR20835:SF0">
    <property type="entry name" value="E3 UBIQUITIN-PROTEIN LIGASE PPP1R11"/>
    <property type="match status" value="1"/>
</dbReference>
<comment type="caution">
    <text evidence="4">The sequence shown here is derived from an EMBL/GenBank/DDBJ whole genome shotgun (WGS) entry which is preliminary data.</text>
</comment>
<evidence type="ECO:0000313" key="4">
    <source>
        <dbReference type="EMBL" id="CAF0776275.1"/>
    </source>
</evidence>
<organism evidence="4 5">
    <name type="scientific">Brachionus calyciflorus</name>
    <dbReference type="NCBI Taxonomy" id="104777"/>
    <lineage>
        <taxon>Eukaryota</taxon>
        <taxon>Metazoa</taxon>
        <taxon>Spiralia</taxon>
        <taxon>Gnathifera</taxon>
        <taxon>Rotifera</taxon>
        <taxon>Eurotatoria</taxon>
        <taxon>Monogononta</taxon>
        <taxon>Pseudotrocha</taxon>
        <taxon>Ploima</taxon>
        <taxon>Brachionidae</taxon>
        <taxon>Brachionus</taxon>
    </lineage>
</organism>
<feature type="compositionally biased region" description="Polar residues" evidence="3">
    <location>
        <begin position="118"/>
        <end position="131"/>
    </location>
</feature>
<evidence type="ECO:0000256" key="3">
    <source>
        <dbReference type="SAM" id="MobiDB-lite"/>
    </source>
</evidence>
<feature type="compositionally biased region" description="Basic and acidic residues" evidence="3">
    <location>
        <begin position="103"/>
        <end position="117"/>
    </location>
</feature>
<dbReference type="EMBL" id="CAJNOC010000556">
    <property type="protein sequence ID" value="CAF0776275.1"/>
    <property type="molecule type" value="Genomic_DNA"/>
</dbReference>
<dbReference type="GO" id="GO:0004865">
    <property type="term" value="F:protein serine/threonine phosphatase inhibitor activity"/>
    <property type="evidence" value="ECO:0007669"/>
    <property type="project" value="InterPro"/>
</dbReference>
<dbReference type="OrthoDB" id="307488at2759"/>
<evidence type="ECO:0000256" key="1">
    <source>
        <dbReference type="ARBA" id="ARBA00021994"/>
    </source>
</evidence>
<dbReference type="PANTHER" id="PTHR20835">
    <property type="entry name" value="E3 UBIQUITIN-PROTEIN LIGASE PPP1R11-RELATED"/>
    <property type="match status" value="1"/>
</dbReference>
<feature type="region of interest" description="Disordered" evidence="3">
    <location>
        <begin position="79"/>
        <end position="131"/>
    </location>
</feature>
<name>A0A813R0P1_9BILA</name>
<dbReference type="Pfam" id="PF07491">
    <property type="entry name" value="PPI_Ypi1"/>
    <property type="match status" value="1"/>
</dbReference>
<dbReference type="InterPro" id="IPR011107">
    <property type="entry name" value="PPI_Ypi1"/>
</dbReference>
<reference evidence="4" key="1">
    <citation type="submission" date="2021-02" db="EMBL/GenBank/DDBJ databases">
        <authorList>
            <person name="Nowell W R."/>
        </authorList>
    </citation>
    <scope>NUCLEOTIDE SEQUENCE</scope>
    <source>
        <strain evidence="4">Ploen Becks lab</strain>
    </source>
</reference>
<protein>
    <recommendedName>
        <fullName evidence="1">E3 ubiquitin-protein ligase PPP1R11</fullName>
    </recommendedName>
    <alternativeName>
        <fullName evidence="2">Protein phosphatase 1 regulatory subunit 11</fullName>
    </alternativeName>
</protein>